<dbReference type="EMBL" id="JAKKPZ010000002">
    <property type="protein sequence ID" value="KAI1726117.1"/>
    <property type="molecule type" value="Genomic_DNA"/>
</dbReference>
<dbReference type="GO" id="GO:0002055">
    <property type="term" value="F:adenine binding"/>
    <property type="evidence" value="ECO:0007669"/>
    <property type="project" value="TreeGrafter"/>
</dbReference>
<evidence type="ECO:0000256" key="4">
    <source>
        <dbReference type="ARBA" id="ARBA00004659"/>
    </source>
</evidence>
<evidence type="ECO:0000256" key="6">
    <source>
        <dbReference type="ARBA" id="ARBA00011893"/>
    </source>
</evidence>
<dbReference type="InterPro" id="IPR050054">
    <property type="entry name" value="UPRTase/APRTase"/>
</dbReference>
<dbReference type="GO" id="GO:0016208">
    <property type="term" value="F:AMP binding"/>
    <property type="evidence" value="ECO:0007669"/>
    <property type="project" value="TreeGrafter"/>
</dbReference>
<dbReference type="Pfam" id="PF00156">
    <property type="entry name" value="Pribosyltran"/>
    <property type="match status" value="1"/>
</dbReference>
<accession>A0AAD4NEV6</accession>
<name>A0AAD4NEV6_9BILA</name>
<keyword evidence="8" id="KW-0963">Cytoplasm</keyword>
<evidence type="ECO:0000256" key="5">
    <source>
        <dbReference type="ARBA" id="ARBA00008391"/>
    </source>
</evidence>
<dbReference type="InterPro" id="IPR029057">
    <property type="entry name" value="PRTase-like"/>
</dbReference>
<comment type="similarity">
    <text evidence="5">Belongs to the purine/pyrimidine phosphoribosyltransferase family.</text>
</comment>
<organism evidence="13 14">
    <name type="scientific">Ditylenchus destructor</name>
    <dbReference type="NCBI Taxonomy" id="166010"/>
    <lineage>
        <taxon>Eukaryota</taxon>
        <taxon>Metazoa</taxon>
        <taxon>Ecdysozoa</taxon>
        <taxon>Nematoda</taxon>
        <taxon>Chromadorea</taxon>
        <taxon>Rhabditida</taxon>
        <taxon>Tylenchina</taxon>
        <taxon>Tylenchomorpha</taxon>
        <taxon>Sphaerularioidea</taxon>
        <taxon>Anguinidae</taxon>
        <taxon>Anguininae</taxon>
        <taxon>Ditylenchus</taxon>
    </lineage>
</organism>
<comment type="function">
    <text evidence="2">Catalyzes a salvage reaction resulting in the formation of AMP, that is energically less costly than de novo synthesis.</text>
</comment>
<dbReference type="InterPro" id="IPR005764">
    <property type="entry name" value="Ade_phspho_trans"/>
</dbReference>
<dbReference type="GO" id="GO:0006168">
    <property type="term" value="P:adenine salvage"/>
    <property type="evidence" value="ECO:0007669"/>
    <property type="project" value="InterPro"/>
</dbReference>
<evidence type="ECO:0000313" key="14">
    <source>
        <dbReference type="Proteomes" id="UP001201812"/>
    </source>
</evidence>
<evidence type="ECO:0000256" key="1">
    <source>
        <dbReference type="ARBA" id="ARBA00000868"/>
    </source>
</evidence>
<dbReference type="EC" id="2.4.2.7" evidence="6"/>
<evidence type="ECO:0000256" key="11">
    <source>
        <dbReference type="ARBA" id="ARBA00022726"/>
    </source>
</evidence>
<dbReference type="InterPro" id="IPR000836">
    <property type="entry name" value="PRTase_dom"/>
</dbReference>
<comment type="catalytic activity">
    <reaction evidence="1">
        <text>AMP + diphosphate = 5-phospho-alpha-D-ribose 1-diphosphate + adenine</text>
        <dbReference type="Rhea" id="RHEA:16609"/>
        <dbReference type="ChEBI" id="CHEBI:16708"/>
        <dbReference type="ChEBI" id="CHEBI:33019"/>
        <dbReference type="ChEBI" id="CHEBI:58017"/>
        <dbReference type="ChEBI" id="CHEBI:456215"/>
        <dbReference type="EC" id="2.4.2.7"/>
    </reaction>
</comment>
<keyword evidence="14" id="KW-1185">Reference proteome</keyword>
<keyword evidence="10 13" id="KW-0808">Transferase</keyword>
<sequence>MKLDELRDEVSQHFKCYQDFPIPGVLFRDIMPLFSNPTLLDRLCQAIAEHYKGKIDVVAALEARGFLFGPLVAIKLDVPFVPIRKKGKLPGPILVAKYQKEYGEDVVEMQQEVLPKSENVRVLLLDDLLATGGTLRAATELLRLCKTVSTIDVFVLAELTYLNGRDVQPNDSNVYSFIKFDS</sequence>
<dbReference type="GO" id="GO:0044209">
    <property type="term" value="P:AMP salvage"/>
    <property type="evidence" value="ECO:0007669"/>
    <property type="project" value="TreeGrafter"/>
</dbReference>
<reference evidence="13" key="1">
    <citation type="submission" date="2022-01" db="EMBL/GenBank/DDBJ databases">
        <title>Genome Sequence Resource for Two Populations of Ditylenchus destructor, the Migratory Endoparasitic Phytonematode.</title>
        <authorList>
            <person name="Zhang H."/>
            <person name="Lin R."/>
            <person name="Xie B."/>
        </authorList>
    </citation>
    <scope>NUCLEOTIDE SEQUENCE</scope>
    <source>
        <strain evidence="13">BazhouSP</strain>
    </source>
</reference>
<keyword evidence="11" id="KW-0660">Purine salvage</keyword>
<dbReference type="GO" id="GO:0006166">
    <property type="term" value="P:purine ribonucleoside salvage"/>
    <property type="evidence" value="ECO:0007669"/>
    <property type="project" value="UniProtKB-KW"/>
</dbReference>
<evidence type="ECO:0000256" key="7">
    <source>
        <dbReference type="ARBA" id="ARBA00017366"/>
    </source>
</evidence>
<evidence type="ECO:0000259" key="12">
    <source>
        <dbReference type="Pfam" id="PF00156"/>
    </source>
</evidence>
<proteinExistence type="inferred from homology"/>
<dbReference type="NCBIfam" id="NF002636">
    <property type="entry name" value="PRK02304.1-5"/>
    <property type="match status" value="1"/>
</dbReference>
<evidence type="ECO:0000313" key="13">
    <source>
        <dbReference type="EMBL" id="KAI1726117.1"/>
    </source>
</evidence>
<dbReference type="HAMAP" id="MF_00004">
    <property type="entry name" value="Aden_phosphoribosyltr"/>
    <property type="match status" value="1"/>
</dbReference>
<evidence type="ECO:0000256" key="8">
    <source>
        <dbReference type="ARBA" id="ARBA00022490"/>
    </source>
</evidence>
<dbReference type="AlphaFoldDB" id="A0AAD4NEV6"/>
<keyword evidence="9" id="KW-0328">Glycosyltransferase</keyword>
<evidence type="ECO:0000256" key="3">
    <source>
        <dbReference type="ARBA" id="ARBA00004496"/>
    </source>
</evidence>
<comment type="caution">
    <text evidence="13">The sequence shown here is derived from an EMBL/GenBank/DDBJ whole genome shotgun (WGS) entry which is preliminary data.</text>
</comment>
<comment type="pathway">
    <text evidence="4">Purine metabolism; AMP biosynthesis via salvage pathway; AMP from adenine: step 1/1.</text>
</comment>
<dbReference type="SUPFAM" id="SSF53271">
    <property type="entry name" value="PRTase-like"/>
    <property type="match status" value="1"/>
</dbReference>
<dbReference type="Proteomes" id="UP001201812">
    <property type="component" value="Unassembled WGS sequence"/>
</dbReference>
<dbReference type="Gene3D" id="3.40.50.2020">
    <property type="match status" value="1"/>
</dbReference>
<dbReference type="FunFam" id="3.40.50.2020:FF:000021">
    <property type="entry name" value="Adenine phosphoribosyltransferase"/>
    <property type="match status" value="1"/>
</dbReference>
<dbReference type="GO" id="GO:0003999">
    <property type="term" value="F:adenine phosphoribosyltransferase activity"/>
    <property type="evidence" value="ECO:0007669"/>
    <property type="project" value="UniProtKB-EC"/>
</dbReference>
<dbReference type="PANTHER" id="PTHR32315">
    <property type="entry name" value="ADENINE PHOSPHORIBOSYLTRANSFERASE"/>
    <property type="match status" value="1"/>
</dbReference>
<dbReference type="CDD" id="cd06223">
    <property type="entry name" value="PRTases_typeI"/>
    <property type="match status" value="1"/>
</dbReference>
<evidence type="ECO:0000256" key="9">
    <source>
        <dbReference type="ARBA" id="ARBA00022676"/>
    </source>
</evidence>
<dbReference type="GO" id="GO:0005737">
    <property type="term" value="C:cytoplasm"/>
    <property type="evidence" value="ECO:0007669"/>
    <property type="project" value="UniProtKB-SubCell"/>
</dbReference>
<protein>
    <recommendedName>
        <fullName evidence="7">Adenine phosphoribosyltransferase</fullName>
        <ecNumber evidence="6">2.4.2.7</ecNumber>
    </recommendedName>
</protein>
<evidence type="ECO:0000256" key="2">
    <source>
        <dbReference type="ARBA" id="ARBA00003968"/>
    </source>
</evidence>
<gene>
    <name evidence="13" type="ORF">DdX_02812</name>
</gene>
<dbReference type="PANTHER" id="PTHR32315:SF3">
    <property type="entry name" value="ADENINE PHOSPHORIBOSYLTRANSFERASE"/>
    <property type="match status" value="1"/>
</dbReference>
<comment type="subcellular location">
    <subcellularLocation>
        <location evidence="3">Cytoplasm</location>
    </subcellularLocation>
</comment>
<evidence type="ECO:0000256" key="10">
    <source>
        <dbReference type="ARBA" id="ARBA00022679"/>
    </source>
</evidence>
<feature type="domain" description="Phosphoribosyltransferase" evidence="12">
    <location>
        <begin position="40"/>
        <end position="146"/>
    </location>
</feature>